<reference evidence="1" key="1">
    <citation type="journal article" date="2007" name="Science">
        <title>Draft genome of the filarial nematode parasite Brugia malayi.</title>
        <authorList>
            <person name="Ghedin E."/>
            <person name="Wang S."/>
            <person name="Spiro D."/>
            <person name="Caler E."/>
            <person name="Zhao Q."/>
            <person name="Crabtree J."/>
            <person name="Allen J.E."/>
            <person name="Delcher A.L."/>
            <person name="Guiliano D.B."/>
            <person name="Miranda-Saavedra D."/>
            <person name="Angiuoli S.V."/>
            <person name="Creasy T."/>
            <person name="Amedeo P."/>
            <person name="Haas B."/>
            <person name="El-Sayed N.M."/>
            <person name="Wortman J.R."/>
            <person name="Feldblyum T."/>
            <person name="Tallon L."/>
            <person name="Schatz M."/>
            <person name="Shumway M."/>
            <person name="Koo H."/>
            <person name="Salzberg S.L."/>
            <person name="Schobel S."/>
            <person name="Pertea M."/>
            <person name="Pop M."/>
            <person name="White O."/>
            <person name="Barton G.J."/>
            <person name="Carlow C.K."/>
            <person name="Crawford M.J."/>
            <person name="Daub J."/>
            <person name="Dimmic M.W."/>
            <person name="Estes C.F."/>
            <person name="Foster J.M."/>
            <person name="Ganatra M."/>
            <person name="Gregory W.F."/>
            <person name="Johnson N.M."/>
            <person name="Jin J."/>
            <person name="Komuniecki R."/>
            <person name="Korf I."/>
            <person name="Kumar S."/>
            <person name="Laney S."/>
            <person name="Li B.W."/>
            <person name="Li W."/>
            <person name="Lindblom T.H."/>
            <person name="Lustigman S."/>
            <person name="Ma D."/>
            <person name="Maina C.V."/>
            <person name="Martin D.M."/>
            <person name="McCarter J.P."/>
            <person name="McReynolds L."/>
            <person name="Mitreva M."/>
            <person name="Nutman T.B."/>
            <person name="Parkinson J."/>
            <person name="Peregrin-Alvarez J.M."/>
            <person name="Poole C."/>
            <person name="Ren Q."/>
            <person name="Saunders L."/>
            <person name="Sluder A.E."/>
            <person name="Smith K."/>
            <person name="Stanke M."/>
            <person name="Unnasch T.R."/>
            <person name="Ware J."/>
            <person name="Wei A.D."/>
            <person name="Weil G."/>
            <person name="Williams D.J."/>
            <person name="Zhang Y."/>
            <person name="Williams S.A."/>
            <person name="Fraser-Liggett C."/>
            <person name="Slatko B."/>
            <person name="Blaxter M.L."/>
            <person name="Scott A.L."/>
        </authorList>
    </citation>
    <scope>NUCLEOTIDE SEQUENCE</scope>
    <source>
        <strain evidence="1">FR3</strain>
    </source>
</reference>
<organism evidence="1">
    <name type="scientific">Brugia malayi</name>
    <name type="common">Filarial nematode worm</name>
    <dbReference type="NCBI Taxonomy" id="6279"/>
    <lineage>
        <taxon>Eukaryota</taxon>
        <taxon>Metazoa</taxon>
        <taxon>Ecdysozoa</taxon>
        <taxon>Nematoda</taxon>
        <taxon>Chromadorea</taxon>
        <taxon>Rhabditida</taxon>
        <taxon>Spirurina</taxon>
        <taxon>Spiruromorpha</taxon>
        <taxon>Filarioidea</taxon>
        <taxon>Onchocercidae</taxon>
        <taxon>Brugia</taxon>
    </lineage>
</organism>
<evidence type="ECO:0000313" key="1">
    <source>
        <dbReference type="EMBL" id="CDP91580.1"/>
    </source>
</evidence>
<gene>
    <name evidence="1" type="primary">Bm8578</name>
    <name evidence="1" type="ORF">BM_Bm8578</name>
</gene>
<dbReference type="EMBL" id="LN856451">
    <property type="protein sequence ID" value="CDP91580.1"/>
    <property type="molecule type" value="Genomic_DNA"/>
</dbReference>
<sequence>MLAGQNKTSKGQVFFTIEGLPLQPSLQAKILKVERLPCLIVSSTAVWARWIAFFGNSFGFQFTIRGKGPYPYLSSGCKRENQNNRKVIVSESNMKYAFGIYYDDGSQYGIECTYRRTGLSAMIPPVSQLVKLILDVAADHVDCFNISYSYIRSKILLYQRGYG</sequence>
<accession>A0A1I9G023</accession>
<name>A0A1I9G023_BRUMA</name>
<proteinExistence type="predicted"/>
<protein>
    <submittedName>
        <fullName evidence="1">Bm8578</fullName>
    </submittedName>
</protein>
<reference evidence="1" key="2">
    <citation type="submission" date="2012-12" db="EMBL/GenBank/DDBJ databases">
        <authorList>
            <consortium name="WormBase Consortium"/>
            <person name="Ghedin E."/>
            <person name="Paulini M."/>
        </authorList>
    </citation>
    <scope>NUCLEOTIDE SEQUENCE</scope>
    <source>
        <strain evidence="1">FR3</strain>
    </source>
</reference>
<dbReference type="AlphaFoldDB" id="A0A1I9G023"/>